<evidence type="ECO:0000256" key="1">
    <source>
        <dbReference type="ARBA" id="ARBA00008511"/>
    </source>
</evidence>
<reference evidence="4" key="2">
    <citation type="submission" date="2025-09" db="UniProtKB">
        <authorList>
            <consortium name="Ensembl"/>
        </authorList>
    </citation>
    <scope>IDENTIFICATION</scope>
</reference>
<evidence type="ECO:0000313" key="4">
    <source>
        <dbReference type="Ensembl" id="ENSRROP00000001444.1"/>
    </source>
</evidence>
<feature type="region of interest" description="Disordered" evidence="2">
    <location>
        <begin position="1"/>
        <end position="106"/>
    </location>
</feature>
<accession>A0A2K6NAY0</accession>
<feature type="region of interest" description="Disordered" evidence="2">
    <location>
        <begin position="163"/>
        <end position="221"/>
    </location>
</feature>
<dbReference type="PANTHER" id="PTHR21083">
    <property type="entry name" value="TWISTER"/>
    <property type="match status" value="1"/>
</dbReference>
<sequence>MQERAGNSGGNQVAVDQVLPRELGARKACPQRRIKRDPTCTHTNTRSHAPSQDGSTIRVSVAWGRRERRGAWRTVAKPSQPPAHYPSAPASPDWLEIESSDREFTRGKSRLLVPTKPTTRQGLIGKIVESENTDSENTETENMDFESVSSVTALEGLSKLLNPEEEDDSDYGQTNGLSTIGAMGPGNIGPPQIEELKVNPETSEENNEDIWNSEEVPEGAEHDDMWDVREIPEYEIIFRQQVGTEDIFLGLSKKDSSTGCCSELVAKIKLPNTNPSDIQIDIQETILDLRTPQKKLLITLPELVECASAKAFYIPETETLEITMTMKRELDIANFF</sequence>
<protein>
    <submittedName>
        <fullName evidence="4">Dynein axonemal assembly factor 6</fullName>
    </submittedName>
</protein>
<dbReference type="GO" id="GO:0045505">
    <property type="term" value="F:dynein intermediate chain binding"/>
    <property type="evidence" value="ECO:0007669"/>
    <property type="project" value="TreeGrafter"/>
</dbReference>
<dbReference type="Proteomes" id="UP000233200">
    <property type="component" value="Unplaced"/>
</dbReference>
<dbReference type="Ensembl" id="ENSRROT00000006507.1">
    <property type="protein sequence ID" value="ENSRROP00000001444.1"/>
    <property type="gene ID" value="ENSRROG00000005850.1"/>
</dbReference>
<feature type="compositionally biased region" description="Acidic residues" evidence="2">
    <location>
        <begin position="202"/>
        <end position="218"/>
    </location>
</feature>
<dbReference type="STRING" id="61622.ENSRROP00000001444"/>
<comment type="similarity">
    <text evidence="1">Belongs to the PIH1 family.</text>
</comment>
<dbReference type="Pfam" id="PF18201">
    <property type="entry name" value="PIH1_CS"/>
    <property type="match status" value="1"/>
</dbReference>
<dbReference type="InterPro" id="IPR026697">
    <property type="entry name" value="DNAAF6"/>
</dbReference>
<proteinExistence type="inferred from homology"/>
<dbReference type="AlphaFoldDB" id="A0A2K6NAY0"/>
<dbReference type="GO" id="GO:0051087">
    <property type="term" value="F:protein-folding chaperone binding"/>
    <property type="evidence" value="ECO:0007669"/>
    <property type="project" value="InterPro"/>
</dbReference>
<evidence type="ECO:0000259" key="3">
    <source>
        <dbReference type="Pfam" id="PF18201"/>
    </source>
</evidence>
<organism evidence="4 5">
    <name type="scientific">Rhinopithecus roxellana</name>
    <name type="common">Golden snub-nosed monkey</name>
    <name type="synonym">Pygathrix roxellana</name>
    <dbReference type="NCBI Taxonomy" id="61622"/>
    <lineage>
        <taxon>Eukaryota</taxon>
        <taxon>Metazoa</taxon>
        <taxon>Chordata</taxon>
        <taxon>Craniata</taxon>
        <taxon>Vertebrata</taxon>
        <taxon>Euteleostomi</taxon>
        <taxon>Mammalia</taxon>
        <taxon>Eutheria</taxon>
        <taxon>Euarchontoglires</taxon>
        <taxon>Primates</taxon>
        <taxon>Haplorrhini</taxon>
        <taxon>Catarrhini</taxon>
        <taxon>Cercopithecidae</taxon>
        <taxon>Colobinae</taxon>
        <taxon>Rhinopithecus</taxon>
    </lineage>
</organism>
<reference evidence="4" key="1">
    <citation type="submission" date="2025-08" db="UniProtKB">
        <authorList>
            <consortium name="Ensembl"/>
        </authorList>
    </citation>
    <scope>IDENTIFICATION</scope>
</reference>
<dbReference type="GO" id="GO:0070286">
    <property type="term" value="P:axonemal dynein complex assembly"/>
    <property type="evidence" value="ECO:0007669"/>
    <property type="project" value="InterPro"/>
</dbReference>
<dbReference type="GO" id="GO:0030317">
    <property type="term" value="P:flagellated sperm motility"/>
    <property type="evidence" value="ECO:0007669"/>
    <property type="project" value="TreeGrafter"/>
</dbReference>
<dbReference type="GO" id="GO:0005737">
    <property type="term" value="C:cytoplasm"/>
    <property type="evidence" value="ECO:0007669"/>
    <property type="project" value="TreeGrafter"/>
</dbReference>
<dbReference type="PANTHER" id="PTHR21083:SF0">
    <property type="entry name" value="DYNEIN AXONEMAL ASSEMBLY FACTOR 6"/>
    <property type="match status" value="1"/>
</dbReference>
<gene>
    <name evidence="4" type="primary">DNAAF6</name>
</gene>
<dbReference type="InterPro" id="IPR041442">
    <property type="entry name" value="PIH1D1/2/3_CS-like"/>
</dbReference>
<dbReference type="GeneTree" id="ENSGT00390000015219"/>
<keyword evidence="5" id="KW-1185">Reference proteome</keyword>
<evidence type="ECO:0000256" key="2">
    <source>
        <dbReference type="SAM" id="MobiDB-lite"/>
    </source>
</evidence>
<feature type="compositionally biased region" description="Polar residues" evidence="2">
    <location>
        <begin position="40"/>
        <end position="58"/>
    </location>
</feature>
<feature type="domain" description="PIH1D1/2/3 CS-like" evidence="3">
    <location>
        <begin position="232"/>
        <end position="325"/>
    </location>
</feature>
<name>A0A2K6NAY0_RHIRO</name>
<evidence type="ECO:0000313" key="5">
    <source>
        <dbReference type="Proteomes" id="UP000233200"/>
    </source>
</evidence>